<feature type="transmembrane region" description="Helical" evidence="6">
    <location>
        <begin position="90"/>
        <end position="111"/>
    </location>
</feature>
<comment type="caution">
    <text evidence="7">The sequence shown here is derived from an EMBL/GenBank/DDBJ whole genome shotgun (WGS) entry which is preliminary data.</text>
</comment>
<keyword evidence="2 6" id="KW-0812">Transmembrane</keyword>
<dbReference type="GO" id="GO:0005886">
    <property type="term" value="C:plasma membrane"/>
    <property type="evidence" value="ECO:0007669"/>
    <property type="project" value="TreeGrafter"/>
</dbReference>
<feature type="transmembrane region" description="Helical" evidence="6">
    <location>
        <begin position="118"/>
        <end position="142"/>
    </location>
</feature>
<name>A0A1D1VPT4_RAMVA</name>
<feature type="region of interest" description="Disordered" evidence="5">
    <location>
        <begin position="377"/>
        <end position="403"/>
    </location>
</feature>
<evidence type="ECO:0000256" key="6">
    <source>
        <dbReference type="SAM" id="Phobius"/>
    </source>
</evidence>
<dbReference type="STRING" id="947166.A0A1D1VPT4"/>
<dbReference type="InterPro" id="IPR008952">
    <property type="entry name" value="Tetraspanin_EC2_sf"/>
</dbReference>
<evidence type="ECO:0000256" key="3">
    <source>
        <dbReference type="ARBA" id="ARBA00022989"/>
    </source>
</evidence>
<keyword evidence="3 6" id="KW-1133">Transmembrane helix</keyword>
<dbReference type="Proteomes" id="UP000186922">
    <property type="component" value="Unassembled WGS sequence"/>
</dbReference>
<evidence type="ECO:0000256" key="4">
    <source>
        <dbReference type="ARBA" id="ARBA00023136"/>
    </source>
</evidence>
<feature type="transmembrane region" description="Helical" evidence="6">
    <location>
        <begin position="48"/>
        <end position="70"/>
    </location>
</feature>
<reference evidence="7 8" key="1">
    <citation type="journal article" date="2016" name="Nat. Commun.">
        <title>Extremotolerant tardigrade genome and improved radiotolerance of human cultured cells by tardigrade-unique protein.</title>
        <authorList>
            <person name="Hashimoto T."/>
            <person name="Horikawa D.D."/>
            <person name="Saito Y."/>
            <person name="Kuwahara H."/>
            <person name="Kozuka-Hata H."/>
            <person name="Shin-I T."/>
            <person name="Minakuchi Y."/>
            <person name="Ohishi K."/>
            <person name="Motoyama A."/>
            <person name="Aizu T."/>
            <person name="Enomoto A."/>
            <person name="Kondo K."/>
            <person name="Tanaka S."/>
            <person name="Hara Y."/>
            <person name="Koshikawa S."/>
            <person name="Sagara H."/>
            <person name="Miura T."/>
            <person name="Yokobori S."/>
            <person name="Miyagawa K."/>
            <person name="Suzuki Y."/>
            <person name="Kubo T."/>
            <person name="Oyama M."/>
            <person name="Kohara Y."/>
            <person name="Fujiyama A."/>
            <person name="Arakawa K."/>
            <person name="Katayama T."/>
            <person name="Toyoda A."/>
            <person name="Kunieda T."/>
        </authorList>
    </citation>
    <scope>NUCLEOTIDE SEQUENCE [LARGE SCALE GENOMIC DNA]</scope>
    <source>
        <strain evidence="7 8">YOKOZUNA-1</strain>
    </source>
</reference>
<organism evidence="7 8">
    <name type="scientific">Ramazzottius varieornatus</name>
    <name type="common">Water bear</name>
    <name type="synonym">Tardigrade</name>
    <dbReference type="NCBI Taxonomy" id="947166"/>
    <lineage>
        <taxon>Eukaryota</taxon>
        <taxon>Metazoa</taxon>
        <taxon>Ecdysozoa</taxon>
        <taxon>Tardigrada</taxon>
        <taxon>Eutardigrada</taxon>
        <taxon>Parachela</taxon>
        <taxon>Hypsibioidea</taxon>
        <taxon>Ramazzottiidae</taxon>
        <taxon>Ramazzottius</taxon>
    </lineage>
</organism>
<dbReference type="Gene3D" id="1.10.1450.10">
    <property type="entry name" value="Tetraspanin"/>
    <property type="match status" value="1"/>
</dbReference>
<evidence type="ECO:0000256" key="5">
    <source>
        <dbReference type="SAM" id="MobiDB-lite"/>
    </source>
</evidence>
<feature type="transmembrane region" description="Helical" evidence="6">
    <location>
        <begin position="272"/>
        <end position="293"/>
    </location>
</feature>
<dbReference type="OrthoDB" id="10054572at2759"/>
<keyword evidence="4 6" id="KW-0472">Membrane</keyword>
<evidence type="ECO:0000256" key="2">
    <source>
        <dbReference type="ARBA" id="ARBA00022692"/>
    </source>
</evidence>
<evidence type="ECO:0000256" key="1">
    <source>
        <dbReference type="ARBA" id="ARBA00004141"/>
    </source>
</evidence>
<dbReference type="EMBL" id="BDGG01000009">
    <property type="protein sequence ID" value="GAV03575.1"/>
    <property type="molecule type" value="Genomic_DNA"/>
</dbReference>
<proteinExistence type="predicted"/>
<dbReference type="PANTHER" id="PTHR19282:SF554">
    <property type="entry name" value="ANTIGEN, PUTATIVE-RELATED"/>
    <property type="match status" value="1"/>
</dbReference>
<protein>
    <recommendedName>
        <fullName evidence="9">Tetraspanin</fullName>
    </recommendedName>
</protein>
<comment type="subcellular location">
    <subcellularLocation>
        <location evidence="1">Membrane</location>
        <topology evidence="1">Multi-pass membrane protein</topology>
    </subcellularLocation>
</comment>
<sequence length="403" mass="45978">MDPNEHLERFRFTNLIDLLFPRWKDGVVHSPSGNHYLMPGRAMRYYRVWIYISCIVTVIPAIVLACAVGWIFSSDYFRLLPLEVYDWTFIYLYLALLFQIFLGPALGVLGARKLSVRLLWTFWGSMVSLCVLDAIMGVVWTAKLTLLNTQLMDHLKEKLNTFGEDAEFTTLWNLLQEDKRCCGVSNASDYINTPWYFHRIPQHGATGPGHENTSVSVDPSLAFLPDSCCAFLTDGSARTATDCSLQVYSLSNLPKWGCYLPLHSWMHGRGDILFVIGYAILGFIRGSLVFCLYSEIKHFVVKIYVRGVPRDLHHASVSVGSDLISYPRTNNIGKKKKQHRSSSTTVSIHLRGRPESTQLRRWSFMRNWKNWKSFASAQDDPEDSLTPSCSKLKPINEENTTML</sequence>
<keyword evidence="8" id="KW-1185">Reference proteome</keyword>
<accession>A0A1D1VPT4</accession>
<gene>
    <name evidence="7" type="primary">RvY_13972-1</name>
    <name evidence="7" type="synonym">RvY_13972.1</name>
    <name evidence="7" type="ORF">RvY_13972</name>
</gene>
<evidence type="ECO:0008006" key="9">
    <source>
        <dbReference type="Google" id="ProtNLM"/>
    </source>
</evidence>
<dbReference type="SUPFAM" id="SSF48652">
    <property type="entry name" value="Tetraspanin"/>
    <property type="match status" value="1"/>
</dbReference>
<dbReference type="PANTHER" id="PTHR19282">
    <property type="entry name" value="TETRASPANIN"/>
    <property type="match status" value="1"/>
</dbReference>
<evidence type="ECO:0000313" key="8">
    <source>
        <dbReference type="Proteomes" id="UP000186922"/>
    </source>
</evidence>
<dbReference type="AlphaFoldDB" id="A0A1D1VPT4"/>
<dbReference type="InterPro" id="IPR018499">
    <property type="entry name" value="Tetraspanin/Peripherin"/>
</dbReference>
<evidence type="ECO:0000313" key="7">
    <source>
        <dbReference type="EMBL" id="GAV03575.1"/>
    </source>
</evidence>
<dbReference type="Pfam" id="PF00335">
    <property type="entry name" value="Tetraspanin"/>
    <property type="match status" value="1"/>
</dbReference>